<evidence type="ECO:0000313" key="3">
    <source>
        <dbReference type="Proteomes" id="UP001430356"/>
    </source>
</evidence>
<protein>
    <submittedName>
        <fullName evidence="2">Uncharacterized protein</fullName>
    </submittedName>
</protein>
<organism evidence="2 3">
    <name type="scientific">Novymonas esmeraldas</name>
    <dbReference type="NCBI Taxonomy" id="1808958"/>
    <lineage>
        <taxon>Eukaryota</taxon>
        <taxon>Discoba</taxon>
        <taxon>Euglenozoa</taxon>
        <taxon>Kinetoplastea</taxon>
        <taxon>Metakinetoplastina</taxon>
        <taxon>Trypanosomatida</taxon>
        <taxon>Trypanosomatidae</taxon>
        <taxon>Novymonas</taxon>
    </lineage>
</organism>
<feature type="compositionally biased region" description="Basic and acidic residues" evidence="1">
    <location>
        <begin position="114"/>
        <end position="124"/>
    </location>
</feature>
<name>A0AAW0EWZ9_9TRYP</name>
<dbReference type="AlphaFoldDB" id="A0AAW0EWZ9"/>
<comment type="caution">
    <text evidence="2">The sequence shown here is derived from an EMBL/GenBank/DDBJ whole genome shotgun (WGS) entry which is preliminary data.</text>
</comment>
<proteinExistence type="predicted"/>
<feature type="compositionally biased region" description="Basic residues" evidence="1">
    <location>
        <begin position="185"/>
        <end position="194"/>
    </location>
</feature>
<sequence>MTLLLNVVCQAAMGEAPAVKDPHYRDYHHHRRHLHLALDGVYATSPMLDSRGHRTRQNHYLVDLVLEASRFGASRYGATQGGTAHVASTTIPESILRSMAMIERETSIPFQLRSTERQGKEGRRQRGKGRKGGRGGANAGNNGTRRLLPNERGPLQRGGQRHGESLHSSRSSSAGSLRGAAPKKNVQRVHRGGA</sequence>
<dbReference type="EMBL" id="JAECZO010000129">
    <property type="protein sequence ID" value="KAK7198051.1"/>
    <property type="molecule type" value="Genomic_DNA"/>
</dbReference>
<evidence type="ECO:0000313" key="2">
    <source>
        <dbReference type="EMBL" id="KAK7198051.1"/>
    </source>
</evidence>
<feature type="compositionally biased region" description="Low complexity" evidence="1">
    <location>
        <begin position="168"/>
        <end position="180"/>
    </location>
</feature>
<keyword evidence="3" id="KW-1185">Reference proteome</keyword>
<accession>A0AAW0EWZ9</accession>
<gene>
    <name evidence="2" type="ORF">NESM_000760700</name>
</gene>
<dbReference type="Proteomes" id="UP001430356">
    <property type="component" value="Unassembled WGS sequence"/>
</dbReference>
<feature type="region of interest" description="Disordered" evidence="1">
    <location>
        <begin position="106"/>
        <end position="194"/>
    </location>
</feature>
<reference evidence="2 3" key="1">
    <citation type="journal article" date="2021" name="MBio">
        <title>A New Model Trypanosomatid, Novymonas esmeraldas: Genomic Perception of Its 'Candidatus Pandoraea novymonadis' Endosymbiont.</title>
        <authorList>
            <person name="Zakharova A."/>
            <person name="Saura A."/>
            <person name="Butenko A."/>
            <person name="Podesvova L."/>
            <person name="Warmusova S."/>
            <person name="Kostygov A.Y."/>
            <person name="Nenarokova A."/>
            <person name="Lukes J."/>
            <person name="Opperdoes F.R."/>
            <person name="Yurchenko V."/>
        </authorList>
    </citation>
    <scope>NUCLEOTIDE SEQUENCE [LARGE SCALE GENOMIC DNA]</scope>
    <source>
        <strain evidence="2 3">E262AT.01</strain>
    </source>
</reference>
<evidence type="ECO:0000256" key="1">
    <source>
        <dbReference type="SAM" id="MobiDB-lite"/>
    </source>
</evidence>